<dbReference type="InterPro" id="IPR011014">
    <property type="entry name" value="MscS_channel_TM-2"/>
</dbReference>
<evidence type="ECO:0000256" key="8">
    <source>
        <dbReference type="SAM" id="Coils"/>
    </source>
</evidence>
<proteinExistence type="inferred from homology"/>
<evidence type="ECO:0000256" key="2">
    <source>
        <dbReference type="ARBA" id="ARBA00008017"/>
    </source>
</evidence>
<evidence type="ECO:0000313" key="16">
    <source>
        <dbReference type="EMBL" id="QIB67380.1"/>
    </source>
</evidence>
<dbReference type="PROSITE" id="PS01246">
    <property type="entry name" value="UPF0003"/>
    <property type="match status" value="1"/>
</dbReference>
<dbReference type="InterPro" id="IPR025692">
    <property type="entry name" value="MscS_IM_dom1"/>
</dbReference>
<keyword evidence="5 10" id="KW-0732">Signal</keyword>
<feature type="transmembrane region" description="Helical" evidence="9">
    <location>
        <begin position="539"/>
        <end position="564"/>
    </location>
</feature>
<evidence type="ECO:0000259" key="12">
    <source>
        <dbReference type="Pfam" id="PF12794"/>
    </source>
</evidence>
<dbReference type="InterPro" id="IPR006685">
    <property type="entry name" value="MscS_channel_2nd"/>
</dbReference>
<protein>
    <submittedName>
        <fullName evidence="16">Mechanosensitive channel MscK</fullName>
    </submittedName>
</protein>
<feature type="chain" id="PRO_5025596262" evidence="10">
    <location>
        <begin position="26"/>
        <end position="1106"/>
    </location>
</feature>
<evidence type="ECO:0000256" key="4">
    <source>
        <dbReference type="ARBA" id="ARBA00022692"/>
    </source>
</evidence>
<dbReference type="Gene3D" id="1.10.287.1260">
    <property type="match status" value="1"/>
</dbReference>
<keyword evidence="7 9" id="KW-0472">Membrane</keyword>
<evidence type="ECO:0000313" key="17">
    <source>
        <dbReference type="Proteomes" id="UP000477680"/>
    </source>
</evidence>
<evidence type="ECO:0000256" key="1">
    <source>
        <dbReference type="ARBA" id="ARBA00004651"/>
    </source>
</evidence>
<dbReference type="KEGG" id="kim:G3T16_20270"/>
<feature type="transmembrane region" description="Helical" evidence="9">
    <location>
        <begin position="870"/>
        <end position="891"/>
    </location>
</feature>
<evidence type="ECO:0000256" key="5">
    <source>
        <dbReference type="ARBA" id="ARBA00022729"/>
    </source>
</evidence>
<evidence type="ECO:0000259" key="15">
    <source>
        <dbReference type="Pfam" id="PF21088"/>
    </source>
</evidence>
<dbReference type="InterPro" id="IPR052702">
    <property type="entry name" value="MscS-like_channel"/>
</dbReference>
<feature type="domain" description="Mechanosensitive ion channel MscS C-terminal" evidence="14">
    <location>
        <begin position="994"/>
        <end position="1075"/>
    </location>
</feature>
<feature type="domain" description="Mechanosensitive ion channel MscS" evidence="11">
    <location>
        <begin position="919"/>
        <end position="984"/>
    </location>
</feature>
<organism evidence="16 17">
    <name type="scientific">Kineobactrum salinum</name>
    <dbReference type="NCBI Taxonomy" id="2708301"/>
    <lineage>
        <taxon>Bacteria</taxon>
        <taxon>Pseudomonadati</taxon>
        <taxon>Pseudomonadota</taxon>
        <taxon>Gammaproteobacteria</taxon>
        <taxon>Cellvibrionales</taxon>
        <taxon>Halieaceae</taxon>
        <taxon>Kineobactrum</taxon>
    </lineage>
</organism>
<evidence type="ECO:0000256" key="9">
    <source>
        <dbReference type="SAM" id="Phobius"/>
    </source>
</evidence>
<feature type="transmembrane region" description="Helical" evidence="9">
    <location>
        <begin position="782"/>
        <end position="809"/>
    </location>
</feature>
<keyword evidence="3" id="KW-1003">Cell membrane</keyword>
<dbReference type="AlphaFoldDB" id="A0A6C0U5E5"/>
<dbReference type="InterPro" id="IPR010920">
    <property type="entry name" value="LSM_dom_sf"/>
</dbReference>
<feature type="transmembrane region" description="Helical" evidence="9">
    <location>
        <begin position="903"/>
        <end position="931"/>
    </location>
</feature>
<feature type="transmembrane region" description="Helical" evidence="9">
    <location>
        <begin position="493"/>
        <end position="510"/>
    </location>
</feature>
<feature type="signal peptide" evidence="10">
    <location>
        <begin position="1"/>
        <end position="25"/>
    </location>
</feature>
<dbReference type="SUPFAM" id="SSF82861">
    <property type="entry name" value="Mechanosensitive channel protein MscS (YggB), transmembrane region"/>
    <property type="match status" value="1"/>
</dbReference>
<keyword evidence="8" id="KW-0175">Coiled coil</keyword>
<feature type="transmembrane region" description="Helical" evidence="9">
    <location>
        <begin position="576"/>
        <end position="594"/>
    </location>
</feature>
<feature type="transmembrane region" description="Helical" evidence="9">
    <location>
        <begin position="829"/>
        <end position="849"/>
    </location>
</feature>
<dbReference type="Pfam" id="PF21088">
    <property type="entry name" value="MS_channel_1st"/>
    <property type="match status" value="1"/>
</dbReference>
<feature type="transmembrane region" description="Helical" evidence="9">
    <location>
        <begin position="713"/>
        <end position="731"/>
    </location>
</feature>
<dbReference type="Pfam" id="PF12795">
    <property type="entry name" value="MscS_porin"/>
    <property type="match status" value="1"/>
</dbReference>
<dbReference type="Pfam" id="PF21082">
    <property type="entry name" value="MS_channel_3rd"/>
    <property type="match status" value="1"/>
</dbReference>
<dbReference type="FunFam" id="1.10.287.1260:FF:000002">
    <property type="entry name" value="Potassium efflux system KefA"/>
    <property type="match status" value="1"/>
</dbReference>
<evidence type="ECO:0000256" key="7">
    <source>
        <dbReference type="ARBA" id="ARBA00023136"/>
    </source>
</evidence>
<dbReference type="InterPro" id="IPR024393">
    <property type="entry name" value="MscS_porin"/>
</dbReference>
<evidence type="ECO:0000259" key="13">
    <source>
        <dbReference type="Pfam" id="PF12795"/>
    </source>
</evidence>
<feature type="domain" description="Mechanosensitive ion channel transmembrane helices 2/3" evidence="15">
    <location>
        <begin position="876"/>
        <end position="917"/>
    </location>
</feature>
<evidence type="ECO:0000256" key="10">
    <source>
        <dbReference type="SAM" id="SignalP"/>
    </source>
</evidence>
<dbReference type="GO" id="GO:0009992">
    <property type="term" value="P:intracellular water homeostasis"/>
    <property type="evidence" value="ECO:0007669"/>
    <property type="project" value="TreeGrafter"/>
</dbReference>
<dbReference type="PANTHER" id="PTHR30347">
    <property type="entry name" value="POTASSIUM CHANNEL RELATED"/>
    <property type="match status" value="1"/>
</dbReference>
<dbReference type="EMBL" id="CP048711">
    <property type="protein sequence ID" value="QIB67380.1"/>
    <property type="molecule type" value="Genomic_DNA"/>
</dbReference>
<gene>
    <name evidence="16" type="primary">mscK</name>
    <name evidence="16" type="ORF">G3T16_20270</name>
</gene>
<name>A0A6C0U5E5_9GAMM</name>
<evidence type="ECO:0000256" key="6">
    <source>
        <dbReference type="ARBA" id="ARBA00022989"/>
    </source>
</evidence>
<evidence type="ECO:0000256" key="3">
    <source>
        <dbReference type="ARBA" id="ARBA00022475"/>
    </source>
</evidence>
<feature type="domain" description="Mechanosensitive ion channel inner membrane" evidence="12">
    <location>
        <begin position="496"/>
        <end position="815"/>
    </location>
</feature>
<dbReference type="PANTHER" id="PTHR30347:SF1">
    <property type="entry name" value="MECHANOSENSITIVE CHANNEL MSCK"/>
    <property type="match status" value="1"/>
</dbReference>
<sequence length="1106" mass="124775">MPRIVPLLYCLLFLAQTLLPAPVRAAEDLAQLIDTSREELKLLQDSDRAAAEKQELQELYQNMLVFLQRAQARQEEQAELRQQLEQAPATTRDLRQQIASLESPSTAALRTRFEELSLAVLEERLGEKVSRMFSWQQELIEANSKLVAAQTLPERTQTRVAANQTREQLIAERLRQLQRQPESGNNRLQIRLLEAEQLSLQADSRLLQERLNANNVLQELTQQRRNLLQQQIRGIEREIEALQTVLNDKRLGQTEQTVTESADQALLASDHAVLREQGSLNQRLSEELLKATTSVSELTARNIKTQQQIDNLKQIDRALEQQIDVLQGSVLLSRVLHQQKRALPKLQLQGTVADRVADLRLRQFELNNLREELANPDAYLAQLLEQLPAERREELGEDLRRAVASRSSLVEQLSNVINTLLSQAISLEINQRQLRQLSNSLQQTIDDQLFWVASTHPVDGAWLLALPGQILKQWQNTELQPLLAATLRTLANAWPWLVPLLLLLAGHTLWRPGLRNRLRAINEDVGHFRRDSAALTPRALALTALIIVPVPLILAALGLVLLRTTEDPFMPVLGDAFLHLALIWLVLHLLYRVLDPGGIAARHFGWQEDVVDRLHRLTRNMAWIVLPLILIITLNLSLPELQGEDVIGRLLMFIGLLSLGIILWHMMWRSEPLYSSRLVHVSATLILGLTPLVLAGIIAWGYQYTAMNLAARYIYTLGLIVLWMLVEGTAVRNLSVAGRRLAYQRAVSKREAAQARDGHDAEIAIEIPAMDMQQINQQSLRLIKLGILALFTVLVYLVWSDLISAISYLDSVTLWEYNAGSSDNPQITPMSAADILVALVIVIFTITLARNLPGLLEILVFSRIDLRQGSSYAITTLLSYTIVSIGIISGLSALGVSWNKLQWLVAALGVGLGFGLQEIFANFVSGLIILFERPVRIGDVVTIGDLSGTVNRIRIRATTITDFDRKEIIVPNKTFVTEQLINWSLTDTVTRIIIHVGVAYGSDLNKVQELLMDIARNNSRVLGDPEPMVLFLNFGDSTLDHELRVHVRELMDRNQAIDEINREIDRQFREHDIEIAFRQIDLNLRNSEGLEQLVSRLQPTKGDAET</sequence>
<keyword evidence="6 9" id="KW-1133">Transmembrane helix</keyword>
<dbReference type="SUPFAM" id="SSF82689">
    <property type="entry name" value="Mechanosensitive channel protein MscS (YggB), C-terminal domain"/>
    <property type="match status" value="1"/>
</dbReference>
<feature type="transmembrane region" description="Helical" evidence="9">
    <location>
        <begin position="621"/>
        <end position="638"/>
    </location>
</feature>
<dbReference type="SUPFAM" id="SSF50182">
    <property type="entry name" value="Sm-like ribonucleoproteins"/>
    <property type="match status" value="1"/>
</dbReference>
<dbReference type="InterPro" id="IPR049278">
    <property type="entry name" value="MS_channel_C"/>
</dbReference>
<reference evidence="16 17" key="1">
    <citation type="submission" date="2020-02" db="EMBL/GenBank/DDBJ databases">
        <title>Genome sequencing for Kineobactrum sp. M2.</title>
        <authorList>
            <person name="Park S.-J."/>
        </authorList>
    </citation>
    <scope>NUCLEOTIDE SEQUENCE [LARGE SCALE GENOMIC DNA]</scope>
    <source>
        <strain evidence="16 17">M2</strain>
    </source>
</reference>
<dbReference type="GO" id="GO:0008381">
    <property type="term" value="F:mechanosensitive monoatomic ion channel activity"/>
    <property type="evidence" value="ECO:0007669"/>
    <property type="project" value="UniProtKB-ARBA"/>
</dbReference>
<dbReference type="NCBIfam" id="NF008438">
    <property type="entry name" value="PRK11281.1"/>
    <property type="match status" value="1"/>
</dbReference>
<dbReference type="GO" id="GO:0005886">
    <property type="term" value="C:plasma membrane"/>
    <property type="evidence" value="ECO:0007669"/>
    <property type="project" value="UniProtKB-SubCell"/>
</dbReference>
<dbReference type="Gene3D" id="3.30.70.100">
    <property type="match status" value="1"/>
</dbReference>
<dbReference type="InterPro" id="IPR049142">
    <property type="entry name" value="MS_channel_1st"/>
</dbReference>
<dbReference type="Proteomes" id="UP000477680">
    <property type="component" value="Chromosome"/>
</dbReference>
<dbReference type="FunFam" id="2.30.30.60:FF:000001">
    <property type="entry name" value="MscS Mechanosensitive ion channel"/>
    <property type="match status" value="1"/>
</dbReference>
<feature type="transmembrane region" description="Helical" evidence="9">
    <location>
        <begin position="678"/>
        <end position="701"/>
    </location>
</feature>
<keyword evidence="17" id="KW-1185">Reference proteome</keyword>
<comment type="subcellular location">
    <subcellularLocation>
        <location evidence="1">Cell membrane</location>
        <topology evidence="1">Multi-pass membrane protein</topology>
    </subcellularLocation>
</comment>
<dbReference type="InterPro" id="IPR011066">
    <property type="entry name" value="MscS_channel_C_sf"/>
</dbReference>
<dbReference type="InterPro" id="IPR023408">
    <property type="entry name" value="MscS_beta-dom_sf"/>
</dbReference>
<evidence type="ECO:0000259" key="14">
    <source>
        <dbReference type="Pfam" id="PF21082"/>
    </source>
</evidence>
<dbReference type="Gene3D" id="2.30.30.60">
    <property type="match status" value="1"/>
</dbReference>
<keyword evidence="4 9" id="KW-0812">Transmembrane</keyword>
<comment type="similarity">
    <text evidence="2">Belongs to the MscS (TC 1.A.23) family.</text>
</comment>
<feature type="transmembrane region" description="Helical" evidence="9">
    <location>
        <begin position="650"/>
        <end position="666"/>
    </location>
</feature>
<feature type="coiled-coil region" evidence="8">
    <location>
        <begin position="210"/>
        <end position="245"/>
    </location>
</feature>
<dbReference type="Pfam" id="PF12794">
    <property type="entry name" value="MscS_TM"/>
    <property type="match status" value="1"/>
</dbReference>
<dbReference type="RefSeq" id="WP_163496807.1">
    <property type="nucleotide sequence ID" value="NZ_CP048711.1"/>
</dbReference>
<accession>A0A6C0U5E5</accession>
<feature type="coiled-coil region" evidence="8">
    <location>
        <begin position="26"/>
        <end position="87"/>
    </location>
</feature>
<feature type="coiled-coil region" evidence="8">
    <location>
        <begin position="281"/>
        <end position="322"/>
    </location>
</feature>
<evidence type="ECO:0000259" key="11">
    <source>
        <dbReference type="Pfam" id="PF00924"/>
    </source>
</evidence>
<dbReference type="InterPro" id="IPR006686">
    <property type="entry name" value="MscS_channel_CS"/>
</dbReference>
<feature type="domain" description="Mechanosensitive ion channel MscS porin" evidence="13">
    <location>
        <begin position="40"/>
        <end position="272"/>
    </location>
</feature>
<dbReference type="Pfam" id="PF00924">
    <property type="entry name" value="MS_channel_2nd"/>
    <property type="match status" value="1"/>
</dbReference>